<name>A0ABT5UK32_EUBLI</name>
<evidence type="ECO:0000256" key="1">
    <source>
        <dbReference type="SAM" id="MobiDB-lite"/>
    </source>
</evidence>
<dbReference type="EMBL" id="JAQSVD010000001">
    <property type="protein sequence ID" value="MDE1469259.1"/>
    <property type="molecule type" value="Genomic_DNA"/>
</dbReference>
<comment type="caution">
    <text evidence="2">The sequence shown here is derived from an EMBL/GenBank/DDBJ whole genome shotgun (WGS) entry which is preliminary data.</text>
</comment>
<sequence>MVFLSGLIVGAVITFGLIKLSVSRGGQGEFKFCTGCPLKEGFPMHDDDEEENSDDEQSQDNDCSDFTKFWNT</sequence>
<evidence type="ECO:0000313" key="2">
    <source>
        <dbReference type="EMBL" id="MDE1469259.1"/>
    </source>
</evidence>
<protein>
    <submittedName>
        <fullName evidence="2">Uncharacterized protein</fullName>
    </submittedName>
</protein>
<dbReference type="Proteomes" id="UP001215087">
    <property type="component" value="Unassembled WGS sequence"/>
</dbReference>
<gene>
    <name evidence="2" type="ORF">PTZ04_03195</name>
</gene>
<feature type="region of interest" description="Disordered" evidence="1">
    <location>
        <begin position="42"/>
        <end position="72"/>
    </location>
</feature>
<accession>A0ABT5UK32</accession>
<proteinExistence type="predicted"/>
<evidence type="ECO:0000313" key="3">
    <source>
        <dbReference type="Proteomes" id="UP001215087"/>
    </source>
</evidence>
<keyword evidence="3" id="KW-1185">Reference proteome</keyword>
<reference evidence="2 3" key="1">
    <citation type="submission" date="2023-02" db="EMBL/GenBank/DDBJ databases">
        <title>Comparative genome analysis of Eubacterium limosum species.</title>
        <authorList>
            <person name="Bak J.E."/>
        </authorList>
    </citation>
    <scope>NUCLEOTIDE SEQUENCE [LARGE SCALE GENOMIC DNA]</scope>
    <source>
        <strain evidence="2 3">KGMB01548</strain>
    </source>
</reference>
<feature type="compositionally biased region" description="Acidic residues" evidence="1">
    <location>
        <begin position="46"/>
        <end position="63"/>
    </location>
</feature>
<organism evidence="2 3">
    <name type="scientific">Eubacterium limosum</name>
    <dbReference type="NCBI Taxonomy" id="1736"/>
    <lineage>
        <taxon>Bacteria</taxon>
        <taxon>Bacillati</taxon>
        <taxon>Bacillota</taxon>
        <taxon>Clostridia</taxon>
        <taxon>Eubacteriales</taxon>
        <taxon>Eubacteriaceae</taxon>
        <taxon>Eubacterium</taxon>
    </lineage>
</organism>
<dbReference type="RefSeq" id="WP_274702759.1">
    <property type="nucleotide sequence ID" value="NZ_JAQSVD010000001.1"/>
</dbReference>